<gene>
    <name evidence="2" type="ORF">C1SCF055_LOCUS24927</name>
</gene>
<dbReference type="EMBL" id="CAMXCT010002517">
    <property type="protein sequence ID" value="CAI3998650.1"/>
    <property type="molecule type" value="Genomic_DNA"/>
</dbReference>
<comment type="caution">
    <text evidence="2">The sequence shown here is derived from an EMBL/GenBank/DDBJ whole genome shotgun (WGS) entry which is preliminary data.</text>
</comment>
<feature type="chain" id="PRO_5043270822" evidence="1">
    <location>
        <begin position="24"/>
        <end position="217"/>
    </location>
</feature>
<evidence type="ECO:0000313" key="3">
    <source>
        <dbReference type="EMBL" id="CAL1152025.1"/>
    </source>
</evidence>
<protein>
    <submittedName>
        <fullName evidence="4">LCCL domain-containing protein</fullName>
    </submittedName>
</protein>
<evidence type="ECO:0000256" key="1">
    <source>
        <dbReference type="SAM" id="SignalP"/>
    </source>
</evidence>
<feature type="non-terminal residue" evidence="2">
    <location>
        <position position="1"/>
    </location>
</feature>
<evidence type="ECO:0000313" key="2">
    <source>
        <dbReference type="EMBL" id="CAI3998650.1"/>
    </source>
</evidence>
<organism evidence="2">
    <name type="scientific">Cladocopium goreaui</name>
    <dbReference type="NCBI Taxonomy" id="2562237"/>
    <lineage>
        <taxon>Eukaryota</taxon>
        <taxon>Sar</taxon>
        <taxon>Alveolata</taxon>
        <taxon>Dinophyceae</taxon>
        <taxon>Suessiales</taxon>
        <taxon>Symbiodiniaceae</taxon>
        <taxon>Cladocopium</taxon>
    </lineage>
</organism>
<feature type="signal peptide" evidence="1">
    <location>
        <begin position="1"/>
        <end position="23"/>
    </location>
</feature>
<sequence length="217" mass="24567">MVCNYSLRCLVIVLALAASPVAAQQSDSLSQEQLKPLTEYRQQHRRLPGFFVFLLCEKQVDGRLCAAAFVQAPNPQGASGREWCYIEPQAGLCCLANALLPGWCMWQLASGLSEAAWGFCGAHCFSFPFPARVNIKKPFEKKQLMLPKQRRKQCENMWPSLAKHSAPQKKRWRCIAEDAVLELVAAQQADSLSQEQLKPLTEYRQQHRRLVQTTFAE</sequence>
<reference evidence="3" key="2">
    <citation type="submission" date="2024-04" db="EMBL/GenBank/DDBJ databases">
        <authorList>
            <person name="Chen Y."/>
            <person name="Shah S."/>
            <person name="Dougan E. K."/>
            <person name="Thang M."/>
            <person name="Chan C."/>
        </authorList>
    </citation>
    <scope>NUCLEOTIDE SEQUENCE [LARGE SCALE GENOMIC DNA]</scope>
</reference>
<dbReference type="Proteomes" id="UP001152797">
    <property type="component" value="Unassembled WGS sequence"/>
</dbReference>
<dbReference type="AlphaFoldDB" id="A0A9P1CWD8"/>
<dbReference type="EMBL" id="CAMXCT030002517">
    <property type="protein sequence ID" value="CAL4785962.1"/>
    <property type="molecule type" value="Genomic_DNA"/>
</dbReference>
<proteinExistence type="predicted"/>
<evidence type="ECO:0000313" key="5">
    <source>
        <dbReference type="Proteomes" id="UP001152797"/>
    </source>
</evidence>
<keyword evidence="1" id="KW-0732">Signal</keyword>
<dbReference type="OrthoDB" id="441660at2759"/>
<reference evidence="2" key="1">
    <citation type="submission" date="2022-10" db="EMBL/GenBank/DDBJ databases">
        <authorList>
            <person name="Chen Y."/>
            <person name="Dougan E. K."/>
            <person name="Chan C."/>
            <person name="Rhodes N."/>
            <person name="Thang M."/>
        </authorList>
    </citation>
    <scope>NUCLEOTIDE SEQUENCE</scope>
</reference>
<name>A0A9P1CWD8_9DINO</name>
<evidence type="ECO:0000313" key="4">
    <source>
        <dbReference type="EMBL" id="CAL4785962.1"/>
    </source>
</evidence>
<dbReference type="EMBL" id="CAMXCT020002517">
    <property type="protein sequence ID" value="CAL1152025.1"/>
    <property type="molecule type" value="Genomic_DNA"/>
</dbReference>
<accession>A0A9P1CWD8</accession>
<keyword evidence="5" id="KW-1185">Reference proteome</keyword>